<evidence type="ECO:0000259" key="7">
    <source>
        <dbReference type="Pfam" id="PF06271"/>
    </source>
</evidence>
<dbReference type="Pfam" id="PF06271">
    <property type="entry name" value="RDD"/>
    <property type="match status" value="1"/>
</dbReference>
<keyword evidence="5 6" id="KW-0472">Membrane</keyword>
<keyword evidence="3 6" id="KW-0812">Transmembrane</keyword>
<protein>
    <recommendedName>
        <fullName evidence="7">RDD domain-containing protein</fullName>
    </recommendedName>
</protein>
<name>A0ABQ2WVP1_9ALTE</name>
<comment type="caution">
    <text evidence="8">The sequence shown here is derived from an EMBL/GenBank/DDBJ whole genome shotgun (WGS) entry which is preliminary data.</text>
</comment>
<evidence type="ECO:0000256" key="4">
    <source>
        <dbReference type="ARBA" id="ARBA00022989"/>
    </source>
</evidence>
<evidence type="ECO:0000256" key="3">
    <source>
        <dbReference type="ARBA" id="ARBA00022692"/>
    </source>
</evidence>
<feature type="domain" description="RDD" evidence="7">
    <location>
        <begin position="61"/>
        <end position="195"/>
    </location>
</feature>
<evidence type="ECO:0000256" key="2">
    <source>
        <dbReference type="ARBA" id="ARBA00022475"/>
    </source>
</evidence>
<feature type="transmembrane region" description="Helical" evidence="6">
    <location>
        <begin position="67"/>
        <end position="90"/>
    </location>
</feature>
<feature type="transmembrane region" description="Helical" evidence="6">
    <location>
        <begin position="102"/>
        <end position="121"/>
    </location>
</feature>
<keyword evidence="9" id="KW-1185">Reference proteome</keyword>
<evidence type="ECO:0000256" key="6">
    <source>
        <dbReference type="SAM" id="Phobius"/>
    </source>
</evidence>
<dbReference type="EMBL" id="BMYR01000023">
    <property type="protein sequence ID" value="GGW73704.1"/>
    <property type="molecule type" value="Genomic_DNA"/>
</dbReference>
<reference evidence="9" key="1">
    <citation type="journal article" date="2019" name="Int. J. Syst. Evol. Microbiol.">
        <title>The Global Catalogue of Microorganisms (GCM) 10K type strain sequencing project: providing services to taxonomists for standard genome sequencing and annotation.</title>
        <authorList>
            <consortium name="The Broad Institute Genomics Platform"/>
            <consortium name="The Broad Institute Genome Sequencing Center for Infectious Disease"/>
            <person name="Wu L."/>
            <person name="Ma J."/>
        </authorList>
    </citation>
    <scope>NUCLEOTIDE SEQUENCE [LARGE SCALE GENOMIC DNA]</scope>
    <source>
        <strain evidence="9">KCTC 23723</strain>
    </source>
</reference>
<evidence type="ECO:0000313" key="8">
    <source>
        <dbReference type="EMBL" id="GGW73704.1"/>
    </source>
</evidence>
<keyword evidence="4 6" id="KW-1133">Transmembrane helix</keyword>
<feature type="transmembrane region" description="Helical" evidence="6">
    <location>
        <begin position="154"/>
        <end position="176"/>
    </location>
</feature>
<keyword evidence="2" id="KW-1003">Cell membrane</keyword>
<comment type="subcellular location">
    <subcellularLocation>
        <location evidence="1">Cell membrane</location>
        <topology evidence="1">Multi-pass membrane protein</topology>
    </subcellularLocation>
</comment>
<evidence type="ECO:0000313" key="9">
    <source>
        <dbReference type="Proteomes" id="UP000634667"/>
    </source>
</evidence>
<dbReference type="InterPro" id="IPR010432">
    <property type="entry name" value="RDD"/>
</dbReference>
<proteinExistence type="predicted"/>
<evidence type="ECO:0000256" key="1">
    <source>
        <dbReference type="ARBA" id="ARBA00004651"/>
    </source>
</evidence>
<dbReference type="RefSeq" id="WP_189484247.1">
    <property type="nucleotide sequence ID" value="NZ_BMYR01000023.1"/>
</dbReference>
<dbReference type="InterPro" id="IPR051791">
    <property type="entry name" value="Pra-immunoreactive"/>
</dbReference>
<evidence type="ECO:0000256" key="5">
    <source>
        <dbReference type="ARBA" id="ARBA00023136"/>
    </source>
</evidence>
<dbReference type="Proteomes" id="UP000634667">
    <property type="component" value="Unassembled WGS sequence"/>
</dbReference>
<accession>A0ABQ2WVP1</accession>
<organism evidence="8 9">
    <name type="scientific">Alishewanella tabrizica</name>
    <dbReference type="NCBI Taxonomy" id="671278"/>
    <lineage>
        <taxon>Bacteria</taxon>
        <taxon>Pseudomonadati</taxon>
        <taxon>Pseudomonadota</taxon>
        <taxon>Gammaproteobacteria</taxon>
        <taxon>Alteromonadales</taxon>
        <taxon>Alteromonadaceae</taxon>
        <taxon>Alishewanella</taxon>
    </lineage>
</organism>
<dbReference type="PANTHER" id="PTHR36115">
    <property type="entry name" value="PROLINE-RICH ANTIGEN HOMOLOG-RELATED"/>
    <property type="match status" value="1"/>
</dbReference>
<gene>
    <name evidence="8" type="ORF">GCM10008111_32020</name>
</gene>
<sequence>MDINVDYSSYTLEELYSAAESINSEAYPDRAQEIHKFIKEKEAQLQTQPEVAPSSRVGTQASRIDRLFAVVVDGLINILASLPLIFYFGLDVFREPTLQVTLVSFLYGFLIFAVLHGYLLYKNGQTIGKYLLSIRIENVDGTKADWKKIAFLRLLPIMLIYQFSLGFIGPLIAGLINPLLIFGKSQRCLHDYIANTKVSYCAD</sequence>